<keyword evidence="3 8" id="KW-0349">Heme</keyword>
<feature type="binding site" description="axial binding residue" evidence="8">
    <location>
        <position position="85"/>
    </location>
    <ligand>
        <name>heme</name>
        <dbReference type="ChEBI" id="CHEBI:30413"/>
    </ligand>
    <ligandPart>
        <name>Fe</name>
        <dbReference type="ChEBI" id="CHEBI:18248"/>
    </ligandPart>
</feature>
<keyword evidence="6" id="KW-0472">Membrane</keyword>
<dbReference type="Proteomes" id="UP001642260">
    <property type="component" value="Unassembled WGS sequence"/>
</dbReference>
<evidence type="ECO:0000256" key="5">
    <source>
        <dbReference type="ARBA" id="ARBA00022723"/>
    </source>
</evidence>
<dbReference type="SUPFAM" id="SSF48264">
    <property type="entry name" value="Cytochrome P450"/>
    <property type="match status" value="1"/>
</dbReference>
<dbReference type="InterPro" id="IPR036396">
    <property type="entry name" value="Cyt_P450_sf"/>
</dbReference>
<keyword evidence="6" id="KW-1133">Transmembrane helix</keyword>
<keyword evidence="9" id="KW-0503">Monooxygenase</keyword>
<keyword evidence="7 8" id="KW-0408">Iron</keyword>
<dbReference type="EMBL" id="CAKOAT010011114">
    <property type="protein sequence ID" value="CAH8283499.1"/>
    <property type="molecule type" value="Genomic_DNA"/>
</dbReference>
<evidence type="ECO:0000256" key="7">
    <source>
        <dbReference type="ARBA" id="ARBA00023004"/>
    </source>
</evidence>
<keyword evidence="4" id="KW-0812">Transmembrane</keyword>
<keyword evidence="10" id="KW-0732">Signal</keyword>
<comment type="similarity">
    <text evidence="2 9">Belongs to the cytochrome P450 family.</text>
</comment>
<evidence type="ECO:0000256" key="4">
    <source>
        <dbReference type="ARBA" id="ARBA00022692"/>
    </source>
</evidence>
<evidence type="ECO:0000256" key="2">
    <source>
        <dbReference type="ARBA" id="ARBA00010617"/>
    </source>
</evidence>
<dbReference type="PANTHER" id="PTHR24286:SF225">
    <property type="entry name" value="ENT-KAURENOIC ACID OXIDASE 1"/>
    <property type="match status" value="1"/>
</dbReference>
<dbReference type="AlphaFoldDB" id="A0ABC8IMX5"/>
<evidence type="ECO:0000313" key="11">
    <source>
        <dbReference type="EMBL" id="CAH8283499.1"/>
    </source>
</evidence>
<dbReference type="GO" id="GO:0004497">
    <property type="term" value="F:monooxygenase activity"/>
    <property type="evidence" value="ECO:0007669"/>
    <property type="project" value="UniProtKB-KW"/>
</dbReference>
<evidence type="ECO:0000313" key="12">
    <source>
        <dbReference type="Proteomes" id="UP001642260"/>
    </source>
</evidence>
<evidence type="ECO:0008006" key="13">
    <source>
        <dbReference type="Google" id="ProtNLM"/>
    </source>
</evidence>
<evidence type="ECO:0000256" key="1">
    <source>
        <dbReference type="ARBA" id="ARBA00004167"/>
    </source>
</evidence>
<evidence type="ECO:0000256" key="8">
    <source>
        <dbReference type="PIRSR" id="PIRSR602401-1"/>
    </source>
</evidence>
<dbReference type="PRINTS" id="PR00463">
    <property type="entry name" value="EP450I"/>
</dbReference>
<accession>A0ABC8IMX5</accession>
<dbReference type="InterPro" id="IPR002401">
    <property type="entry name" value="Cyt_P450_E_grp-I"/>
</dbReference>
<dbReference type="PANTHER" id="PTHR24286">
    <property type="entry name" value="CYTOCHROME P450 26"/>
    <property type="match status" value="1"/>
</dbReference>
<dbReference type="PROSITE" id="PS00086">
    <property type="entry name" value="CYTOCHROME_P450"/>
    <property type="match status" value="1"/>
</dbReference>
<evidence type="ECO:0000256" key="3">
    <source>
        <dbReference type="ARBA" id="ARBA00022617"/>
    </source>
</evidence>
<dbReference type="InterPro" id="IPR017972">
    <property type="entry name" value="Cyt_P450_CS"/>
</dbReference>
<sequence>MEMMLLSFVGLAVQSLWVEQGTCVVWIKGSYSERNQTNGVFVARMSTWTLKSSRIQEKFDPCRWDKGFIPKADAFLPFGAGGHVCPGNDLAKLEISIFLHHFLLKYRLSLAKFE</sequence>
<evidence type="ECO:0000256" key="9">
    <source>
        <dbReference type="RuleBase" id="RU000461"/>
    </source>
</evidence>
<feature type="signal peptide" evidence="10">
    <location>
        <begin position="1"/>
        <end position="23"/>
    </location>
</feature>
<dbReference type="GO" id="GO:0046872">
    <property type="term" value="F:metal ion binding"/>
    <property type="evidence" value="ECO:0007669"/>
    <property type="project" value="UniProtKB-KW"/>
</dbReference>
<comment type="subcellular location">
    <subcellularLocation>
        <location evidence="1">Membrane</location>
        <topology evidence="1">Single-pass membrane protein</topology>
    </subcellularLocation>
</comment>
<feature type="chain" id="PRO_5044752428" description="Cytochrome P450" evidence="10">
    <location>
        <begin position="24"/>
        <end position="114"/>
    </location>
</feature>
<evidence type="ECO:0000256" key="10">
    <source>
        <dbReference type="SAM" id="SignalP"/>
    </source>
</evidence>
<gene>
    <name evidence="11" type="ORF">ERUC_LOCUS600</name>
</gene>
<keyword evidence="5 8" id="KW-0479">Metal-binding</keyword>
<dbReference type="Pfam" id="PF00067">
    <property type="entry name" value="p450"/>
    <property type="match status" value="1"/>
</dbReference>
<keyword evidence="12" id="KW-1185">Reference proteome</keyword>
<proteinExistence type="inferred from homology"/>
<dbReference type="Gene3D" id="1.10.630.10">
    <property type="entry name" value="Cytochrome P450"/>
    <property type="match status" value="1"/>
</dbReference>
<protein>
    <recommendedName>
        <fullName evidence="13">Cytochrome P450</fullName>
    </recommendedName>
</protein>
<organism evidence="11 12">
    <name type="scientific">Eruca vesicaria subsp. sativa</name>
    <name type="common">Garden rocket</name>
    <name type="synonym">Eruca sativa</name>
    <dbReference type="NCBI Taxonomy" id="29727"/>
    <lineage>
        <taxon>Eukaryota</taxon>
        <taxon>Viridiplantae</taxon>
        <taxon>Streptophyta</taxon>
        <taxon>Embryophyta</taxon>
        <taxon>Tracheophyta</taxon>
        <taxon>Spermatophyta</taxon>
        <taxon>Magnoliopsida</taxon>
        <taxon>eudicotyledons</taxon>
        <taxon>Gunneridae</taxon>
        <taxon>Pentapetalae</taxon>
        <taxon>rosids</taxon>
        <taxon>malvids</taxon>
        <taxon>Brassicales</taxon>
        <taxon>Brassicaceae</taxon>
        <taxon>Brassiceae</taxon>
        <taxon>Eruca</taxon>
    </lineage>
</organism>
<dbReference type="InterPro" id="IPR001128">
    <property type="entry name" value="Cyt_P450"/>
</dbReference>
<name>A0ABC8IMX5_ERUVS</name>
<comment type="cofactor">
    <cofactor evidence="8">
        <name>heme</name>
        <dbReference type="ChEBI" id="CHEBI:30413"/>
    </cofactor>
</comment>
<reference evidence="11 12" key="1">
    <citation type="submission" date="2022-03" db="EMBL/GenBank/DDBJ databases">
        <authorList>
            <person name="Macdonald S."/>
            <person name="Ahmed S."/>
            <person name="Newling K."/>
        </authorList>
    </citation>
    <scope>NUCLEOTIDE SEQUENCE [LARGE SCALE GENOMIC DNA]</scope>
</reference>
<dbReference type="GO" id="GO:0016020">
    <property type="term" value="C:membrane"/>
    <property type="evidence" value="ECO:0007669"/>
    <property type="project" value="UniProtKB-SubCell"/>
</dbReference>
<keyword evidence="9" id="KW-0560">Oxidoreductase</keyword>
<evidence type="ECO:0000256" key="6">
    <source>
        <dbReference type="ARBA" id="ARBA00022989"/>
    </source>
</evidence>
<comment type="caution">
    <text evidence="11">The sequence shown here is derived from an EMBL/GenBank/DDBJ whole genome shotgun (WGS) entry which is preliminary data.</text>
</comment>